<dbReference type="Proteomes" id="UP000215185">
    <property type="component" value="Chromosome 1"/>
</dbReference>
<dbReference type="InterPro" id="IPR005886">
    <property type="entry name" value="UDP_G4E"/>
</dbReference>
<accession>A0A239SXS2</accession>
<evidence type="ECO:0000313" key="11">
    <source>
        <dbReference type="Proteomes" id="UP000215185"/>
    </source>
</evidence>
<keyword evidence="11" id="KW-1185">Reference proteome</keyword>
<dbReference type="PANTHER" id="PTHR43725">
    <property type="entry name" value="UDP-GLUCOSE 4-EPIMERASE"/>
    <property type="match status" value="1"/>
</dbReference>
<comment type="cofactor">
    <cofactor evidence="2 8">
        <name>NAD(+)</name>
        <dbReference type="ChEBI" id="CHEBI:57540"/>
    </cofactor>
</comment>
<evidence type="ECO:0000256" key="6">
    <source>
        <dbReference type="ARBA" id="ARBA00023027"/>
    </source>
</evidence>
<dbReference type="RefSeq" id="WP_018374553.1">
    <property type="nucleotide sequence ID" value="NZ_LT906439.1"/>
</dbReference>
<name>A0A239SXS2_9STRE</name>
<dbReference type="GO" id="GO:0003978">
    <property type="term" value="F:UDP-glucose 4-epimerase activity"/>
    <property type="evidence" value="ECO:0007669"/>
    <property type="project" value="UniProtKB-UniRule"/>
</dbReference>
<proteinExistence type="inferred from homology"/>
<evidence type="ECO:0000256" key="3">
    <source>
        <dbReference type="ARBA" id="ARBA00007637"/>
    </source>
</evidence>
<protein>
    <recommendedName>
        <fullName evidence="5 8">UDP-glucose 4-epimerase</fullName>
        <ecNumber evidence="4 8">5.1.3.2</ecNumber>
    </recommendedName>
</protein>
<comment type="pathway">
    <text evidence="8">Carbohydrate metabolism; galactose metabolism.</text>
</comment>
<dbReference type="EC" id="5.1.3.2" evidence="4 8"/>
<evidence type="ECO:0000256" key="4">
    <source>
        <dbReference type="ARBA" id="ARBA00013189"/>
    </source>
</evidence>
<feature type="domain" description="NAD(P)-binding" evidence="9">
    <location>
        <begin position="4"/>
        <end position="324"/>
    </location>
</feature>
<dbReference type="KEGG" id="smen:SAMEA4412692_1787"/>
<dbReference type="SUPFAM" id="SSF51735">
    <property type="entry name" value="NAD(P)-binding Rossmann-fold domains"/>
    <property type="match status" value="1"/>
</dbReference>
<sequence>MAILITGGAGYIGSHTVVELISASYDVVIVDNFSNSSPEVLNRLKMITGKDIPFHEGSILDKAFLRKVFAQHTIESVIHFAAFKAVGESVEKPLMYYHNNISGTIALLEVMAEVGVKNIVFSSSATVYGMNNPVPFLEEMPTSATNPYGYTKVMMEQILNDVAQSDPEWSVVNLRYFNPIGAHESGLIGEAPNGIPNNLMPYISQVAVGKREQLSVFGDDYDTPDGTGVRDYIHVVDLAKGHVLAVAKNLKESGAKVYNLGTGIGYSVLDLVKAFEQENGISIPYTISPRRAGDIATCYANAEKAKAELGWVAEKDLADMVRDTWRWQKNNPNGYDA</sequence>
<dbReference type="PRINTS" id="PR01713">
    <property type="entry name" value="NUCEPIMERASE"/>
</dbReference>
<dbReference type="Gene3D" id="3.40.50.720">
    <property type="entry name" value="NAD(P)-binding Rossmann-like Domain"/>
    <property type="match status" value="1"/>
</dbReference>
<dbReference type="UniPathway" id="UPA00214"/>
<dbReference type="CDD" id="cd05247">
    <property type="entry name" value="UDP_G4E_1_SDR_e"/>
    <property type="match status" value="1"/>
</dbReference>
<gene>
    <name evidence="10" type="primary">galE2</name>
    <name evidence="10" type="ORF">SAMEA4412692_01787</name>
</gene>
<dbReference type="NCBIfam" id="TIGR01179">
    <property type="entry name" value="galE"/>
    <property type="match status" value="1"/>
</dbReference>
<evidence type="ECO:0000256" key="1">
    <source>
        <dbReference type="ARBA" id="ARBA00000083"/>
    </source>
</evidence>
<dbReference type="PANTHER" id="PTHR43725:SF47">
    <property type="entry name" value="UDP-GLUCOSE 4-EPIMERASE"/>
    <property type="match status" value="1"/>
</dbReference>
<dbReference type="InterPro" id="IPR016040">
    <property type="entry name" value="NAD(P)-bd_dom"/>
</dbReference>
<evidence type="ECO:0000256" key="8">
    <source>
        <dbReference type="RuleBase" id="RU366046"/>
    </source>
</evidence>
<dbReference type="Gene3D" id="3.90.25.10">
    <property type="entry name" value="UDP-galactose 4-epimerase, domain 1"/>
    <property type="match status" value="1"/>
</dbReference>
<evidence type="ECO:0000256" key="5">
    <source>
        <dbReference type="ARBA" id="ARBA00018569"/>
    </source>
</evidence>
<dbReference type="eggNOG" id="COG1087">
    <property type="taxonomic scope" value="Bacteria"/>
</dbReference>
<keyword evidence="7 8" id="KW-0413">Isomerase</keyword>
<comment type="similarity">
    <text evidence="3 8">Belongs to the NAD(P)-dependent epimerase/dehydratase family.</text>
</comment>
<dbReference type="EMBL" id="LT906439">
    <property type="protein sequence ID" value="SNU90247.1"/>
    <property type="molecule type" value="Genomic_DNA"/>
</dbReference>
<comment type="subunit">
    <text evidence="8">Homodimer.</text>
</comment>
<evidence type="ECO:0000256" key="2">
    <source>
        <dbReference type="ARBA" id="ARBA00001911"/>
    </source>
</evidence>
<keyword evidence="6 8" id="KW-0520">NAD</keyword>
<evidence type="ECO:0000256" key="7">
    <source>
        <dbReference type="ARBA" id="ARBA00023235"/>
    </source>
</evidence>
<dbReference type="NCBIfam" id="NF007956">
    <property type="entry name" value="PRK10675.1"/>
    <property type="match status" value="1"/>
</dbReference>
<dbReference type="GO" id="GO:0005829">
    <property type="term" value="C:cytosol"/>
    <property type="evidence" value="ECO:0007669"/>
    <property type="project" value="TreeGrafter"/>
</dbReference>
<evidence type="ECO:0000313" key="10">
    <source>
        <dbReference type="EMBL" id="SNU90247.1"/>
    </source>
</evidence>
<dbReference type="GO" id="GO:0006012">
    <property type="term" value="P:galactose metabolic process"/>
    <property type="evidence" value="ECO:0007669"/>
    <property type="project" value="UniProtKB-UniPathway"/>
</dbReference>
<dbReference type="InterPro" id="IPR036291">
    <property type="entry name" value="NAD(P)-bd_dom_sf"/>
</dbReference>
<comment type="catalytic activity">
    <reaction evidence="1 8">
        <text>UDP-alpha-D-glucose = UDP-alpha-D-galactose</text>
        <dbReference type="Rhea" id="RHEA:22168"/>
        <dbReference type="ChEBI" id="CHEBI:58885"/>
        <dbReference type="ChEBI" id="CHEBI:66914"/>
        <dbReference type="EC" id="5.1.3.2"/>
    </reaction>
</comment>
<dbReference type="Pfam" id="PF16363">
    <property type="entry name" value="GDP_Man_Dehyd"/>
    <property type="match status" value="1"/>
</dbReference>
<dbReference type="AlphaFoldDB" id="A0A239SXS2"/>
<evidence type="ECO:0000259" key="9">
    <source>
        <dbReference type="Pfam" id="PF16363"/>
    </source>
</evidence>
<dbReference type="OrthoDB" id="9801785at2"/>
<keyword evidence="8" id="KW-0119">Carbohydrate metabolism</keyword>
<organism evidence="10 11">
    <name type="scientific">Streptococcus merionis</name>
    <dbReference type="NCBI Taxonomy" id="400065"/>
    <lineage>
        <taxon>Bacteria</taxon>
        <taxon>Bacillati</taxon>
        <taxon>Bacillota</taxon>
        <taxon>Bacilli</taxon>
        <taxon>Lactobacillales</taxon>
        <taxon>Streptococcaceae</taxon>
        <taxon>Streptococcus</taxon>
    </lineage>
</organism>
<reference evidence="10 11" key="1">
    <citation type="submission" date="2017-06" db="EMBL/GenBank/DDBJ databases">
        <authorList>
            <consortium name="Pathogen Informatics"/>
        </authorList>
    </citation>
    <scope>NUCLEOTIDE SEQUENCE [LARGE SCALE GENOMIC DNA]</scope>
    <source>
        <strain evidence="10 11">NCTC13788</strain>
    </source>
</reference>
<dbReference type="STRING" id="1123308.GCA_000380085_02010"/>